<proteinExistence type="inferred from homology"/>
<protein>
    <recommendedName>
        <fullName evidence="3">CTP synthase (glutamine hydrolyzing)</fullName>
        <ecNumber evidence="3">6.3.4.2</ecNumber>
    </recommendedName>
</protein>
<sequence length="408" mass="42893">MSLILVYHDTEVPALYGAAAAAVAAARGSGFMHVSARFDTIRHADAIQHVVASGGLAASGLCWFERLSGKPVSPEATSDAILDAARSADIVVPIHPVFLVEQNIVAALSSGAKARGIDVETITVVDDGDTFRDVSTQSVLAWRDRFGRITLIKSSGKPPTDLTIGIVGAETDHHDVYPAVLACLADAADALSLAIDIRFIDPVEFARSDDPETLRDLSGVLLPGGADMKNVPGQTAVAAFALENALPTVGLCLGMQTMATAVAWKTFGRRNANLAEADPDVAIKTFVAMAGETDASGMSLPSHRTGDQTMETMANTYLSEVISSVAPVRCNHRFRLNPTIVPDLETNGLRVSARGLSGAVVDAIEVPGHVFFMGMQGHPELSSRSGAPHPLIIAFLQAATRNYQSTAS</sequence>
<dbReference type="InterPro" id="IPR029062">
    <property type="entry name" value="Class_I_gatase-like"/>
</dbReference>
<evidence type="ECO:0000256" key="9">
    <source>
        <dbReference type="ARBA" id="ARBA00047781"/>
    </source>
</evidence>
<comment type="pathway">
    <text evidence="1">Pyrimidine metabolism; CTP biosynthesis via de novo pathway; CTP from UDP: step 2/2.</text>
</comment>
<keyword evidence="7" id="KW-0315">Glutamine amidotransferase</keyword>
<dbReference type="Pfam" id="PF00117">
    <property type="entry name" value="GATase"/>
    <property type="match status" value="1"/>
</dbReference>
<evidence type="ECO:0000256" key="8">
    <source>
        <dbReference type="ARBA" id="ARBA00022975"/>
    </source>
</evidence>
<dbReference type="PROSITE" id="PS51273">
    <property type="entry name" value="GATASE_TYPE_1"/>
    <property type="match status" value="1"/>
</dbReference>
<evidence type="ECO:0000256" key="1">
    <source>
        <dbReference type="ARBA" id="ARBA00005171"/>
    </source>
</evidence>
<keyword evidence="5" id="KW-0547">Nucleotide-binding</keyword>
<evidence type="ECO:0000313" key="12">
    <source>
        <dbReference type="Proteomes" id="UP000298579"/>
    </source>
</evidence>
<dbReference type="GO" id="GO:0019856">
    <property type="term" value="P:pyrimidine nucleobase biosynthetic process"/>
    <property type="evidence" value="ECO:0007669"/>
    <property type="project" value="TreeGrafter"/>
</dbReference>
<dbReference type="GO" id="GO:0042802">
    <property type="term" value="F:identical protein binding"/>
    <property type="evidence" value="ECO:0007669"/>
    <property type="project" value="TreeGrafter"/>
</dbReference>
<evidence type="ECO:0000256" key="6">
    <source>
        <dbReference type="ARBA" id="ARBA00022840"/>
    </source>
</evidence>
<comment type="similarity">
    <text evidence="2">Belongs to the CTP synthase family.</text>
</comment>
<comment type="catalytic activity">
    <reaction evidence="9">
        <text>UTP + L-glutamine + ATP + H2O = CTP + L-glutamate + ADP + phosphate + 2 H(+)</text>
        <dbReference type="Rhea" id="RHEA:26426"/>
        <dbReference type="ChEBI" id="CHEBI:15377"/>
        <dbReference type="ChEBI" id="CHEBI:15378"/>
        <dbReference type="ChEBI" id="CHEBI:29985"/>
        <dbReference type="ChEBI" id="CHEBI:30616"/>
        <dbReference type="ChEBI" id="CHEBI:37563"/>
        <dbReference type="ChEBI" id="CHEBI:43474"/>
        <dbReference type="ChEBI" id="CHEBI:46398"/>
        <dbReference type="ChEBI" id="CHEBI:58359"/>
        <dbReference type="ChEBI" id="CHEBI:456216"/>
        <dbReference type="EC" id="6.3.4.2"/>
    </reaction>
</comment>
<evidence type="ECO:0000256" key="7">
    <source>
        <dbReference type="ARBA" id="ARBA00022962"/>
    </source>
</evidence>
<keyword evidence="8" id="KW-0665">Pyrimidine biosynthesis</keyword>
<evidence type="ECO:0000313" key="11">
    <source>
        <dbReference type="EMBL" id="QCL82165.1"/>
    </source>
</evidence>
<name>A0AAE6BFY7_AGRTU</name>
<dbReference type="EMBL" id="CP039898">
    <property type="protein sequence ID" value="QCL82165.1"/>
    <property type="molecule type" value="Genomic_DNA"/>
</dbReference>
<dbReference type="GO" id="GO:0006241">
    <property type="term" value="P:CTP biosynthetic process"/>
    <property type="evidence" value="ECO:0007669"/>
    <property type="project" value="TreeGrafter"/>
</dbReference>
<dbReference type="RefSeq" id="WP_080827643.1">
    <property type="nucleotide sequence ID" value="NZ_CP039889.1"/>
</dbReference>
<dbReference type="GO" id="GO:0003883">
    <property type="term" value="F:CTP synthase activity"/>
    <property type="evidence" value="ECO:0007669"/>
    <property type="project" value="UniProtKB-EC"/>
</dbReference>
<dbReference type="PANTHER" id="PTHR11550:SF0">
    <property type="entry name" value="CTP SYNTHASE-RELATED"/>
    <property type="match status" value="1"/>
</dbReference>
<dbReference type="InterPro" id="IPR017926">
    <property type="entry name" value="GATASE"/>
</dbReference>
<dbReference type="PANTHER" id="PTHR11550">
    <property type="entry name" value="CTP SYNTHASE"/>
    <property type="match status" value="1"/>
</dbReference>
<reference evidence="11 12" key="1">
    <citation type="submission" date="2019-04" db="EMBL/GenBank/DDBJ databases">
        <title>Complete genome sequence of Agrobacterium tumefaciens CFBP5877.</title>
        <authorList>
            <person name="Huang Y.-Y."/>
            <person name="Chiang H.-Y."/>
            <person name="Chou L."/>
            <person name="Lai E.-M."/>
            <person name="Kuo C.-H."/>
        </authorList>
    </citation>
    <scope>NUCLEOTIDE SEQUENCE [LARGE SCALE GENOMIC DNA]</scope>
    <source>
        <strain evidence="11 12">CFBP5877</strain>
    </source>
</reference>
<feature type="domain" description="Glutamine amidotransferase" evidence="10">
    <location>
        <begin position="210"/>
        <end position="396"/>
    </location>
</feature>
<keyword evidence="4" id="KW-0436">Ligase</keyword>
<organism evidence="11 12">
    <name type="scientific">Agrobacterium tumefaciens</name>
    <dbReference type="NCBI Taxonomy" id="358"/>
    <lineage>
        <taxon>Bacteria</taxon>
        <taxon>Pseudomonadati</taxon>
        <taxon>Pseudomonadota</taxon>
        <taxon>Alphaproteobacteria</taxon>
        <taxon>Hyphomicrobiales</taxon>
        <taxon>Rhizobiaceae</taxon>
        <taxon>Rhizobium/Agrobacterium group</taxon>
        <taxon>Agrobacterium</taxon>
        <taxon>Agrobacterium tumefaciens complex</taxon>
    </lineage>
</organism>
<gene>
    <name evidence="11" type="ORF">CFBP5877_24255</name>
</gene>
<accession>A0AAE6BFY7</accession>
<dbReference type="SUPFAM" id="SSF52317">
    <property type="entry name" value="Class I glutamine amidotransferase-like"/>
    <property type="match status" value="1"/>
</dbReference>
<dbReference type="Proteomes" id="UP000298579">
    <property type="component" value="Chromosome linear"/>
</dbReference>
<dbReference type="InterPro" id="IPR004468">
    <property type="entry name" value="CTP_synthase"/>
</dbReference>
<dbReference type="GO" id="GO:0005524">
    <property type="term" value="F:ATP binding"/>
    <property type="evidence" value="ECO:0007669"/>
    <property type="project" value="UniProtKB-KW"/>
</dbReference>
<dbReference type="AlphaFoldDB" id="A0AAE6BFY7"/>
<evidence type="ECO:0000256" key="4">
    <source>
        <dbReference type="ARBA" id="ARBA00022598"/>
    </source>
</evidence>
<dbReference type="Gene3D" id="3.40.50.880">
    <property type="match status" value="1"/>
</dbReference>
<evidence type="ECO:0000256" key="3">
    <source>
        <dbReference type="ARBA" id="ARBA00012291"/>
    </source>
</evidence>
<dbReference type="EC" id="6.3.4.2" evidence="3"/>
<evidence type="ECO:0000256" key="5">
    <source>
        <dbReference type="ARBA" id="ARBA00022741"/>
    </source>
</evidence>
<evidence type="ECO:0000256" key="2">
    <source>
        <dbReference type="ARBA" id="ARBA00007533"/>
    </source>
</evidence>
<keyword evidence="6" id="KW-0067">ATP-binding</keyword>
<evidence type="ECO:0000259" key="10">
    <source>
        <dbReference type="Pfam" id="PF00117"/>
    </source>
</evidence>